<keyword evidence="2" id="KW-1185">Reference proteome</keyword>
<name>A0ABX1W1L9_9SPHI</name>
<gene>
    <name evidence="1" type="ORF">HK413_08180</name>
</gene>
<dbReference type="Proteomes" id="UP000566071">
    <property type="component" value="Unassembled WGS sequence"/>
</dbReference>
<evidence type="ECO:0000313" key="1">
    <source>
        <dbReference type="EMBL" id="NNU34127.1"/>
    </source>
</evidence>
<organism evidence="1 2">
    <name type="scientific">Mucilaginibacter humi</name>
    <dbReference type="NCBI Taxonomy" id="2732510"/>
    <lineage>
        <taxon>Bacteria</taxon>
        <taxon>Pseudomonadati</taxon>
        <taxon>Bacteroidota</taxon>
        <taxon>Sphingobacteriia</taxon>
        <taxon>Sphingobacteriales</taxon>
        <taxon>Sphingobacteriaceae</taxon>
        <taxon>Mucilaginibacter</taxon>
    </lineage>
</organism>
<protein>
    <submittedName>
        <fullName evidence="1">Uncharacterized protein</fullName>
    </submittedName>
</protein>
<dbReference type="RefSeq" id="WP_175269812.1">
    <property type="nucleotide sequence ID" value="NZ_JABFCR010000033.1"/>
</dbReference>
<comment type="caution">
    <text evidence="1">The sequence shown here is derived from an EMBL/GenBank/DDBJ whole genome shotgun (WGS) entry which is preliminary data.</text>
</comment>
<sequence>MGINANSGKQKYKVGLGTVYVIRENPKDFVMQVNNDGSYLNTVKQAYEVDAKAGKLTIKNNLYLERGPYDIIAVMNENDDTKPYVVKGPVIDLFDPTLPVLAEKQLTPASNHI</sequence>
<evidence type="ECO:0000313" key="2">
    <source>
        <dbReference type="Proteomes" id="UP000566071"/>
    </source>
</evidence>
<reference evidence="1 2" key="1">
    <citation type="submission" date="2020-05" db="EMBL/GenBank/DDBJ databases">
        <authorList>
            <person name="Khan S.A."/>
            <person name="Jeon C.O."/>
            <person name="Chun B.H."/>
        </authorList>
    </citation>
    <scope>NUCLEOTIDE SEQUENCE [LARGE SCALE GENOMIC DNA]</scope>
    <source>
        <strain evidence="1 2">S1162</strain>
    </source>
</reference>
<proteinExistence type="predicted"/>
<accession>A0ABX1W1L9</accession>
<dbReference type="EMBL" id="JABFCR010000033">
    <property type="protein sequence ID" value="NNU34127.1"/>
    <property type="molecule type" value="Genomic_DNA"/>
</dbReference>